<evidence type="ECO:0000313" key="6">
    <source>
        <dbReference type="Proteomes" id="UP001597044"/>
    </source>
</evidence>
<proteinExistence type="predicted"/>
<dbReference type="PANTHER" id="PTHR47894:SF1">
    <property type="entry name" value="HTH-TYPE TRANSCRIPTIONAL REGULATOR VQSM"/>
    <property type="match status" value="1"/>
</dbReference>
<comment type="caution">
    <text evidence="5">The sequence shown here is derived from an EMBL/GenBank/DDBJ whole genome shotgun (WGS) entry which is preliminary data.</text>
</comment>
<organism evidence="5 6">
    <name type="scientific">Paraperlucidibaca wandonensis</name>
    <dbReference type="NCBI Taxonomy" id="1268273"/>
    <lineage>
        <taxon>Bacteria</taxon>
        <taxon>Pseudomonadati</taxon>
        <taxon>Pseudomonadota</taxon>
        <taxon>Gammaproteobacteria</taxon>
        <taxon>Moraxellales</taxon>
        <taxon>Moraxellaceae</taxon>
        <taxon>Paraperlucidibaca</taxon>
    </lineage>
</organism>
<dbReference type="Gene3D" id="1.10.10.60">
    <property type="entry name" value="Homeodomain-like"/>
    <property type="match status" value="1"/>
</dbReference>
<name>A0ABW3HDH4_9GAMM</name>
<evidence type="ECO:0000256" key="1">
    <source>
        <dbReference type="ARBA" id="ARBA00023015"/>
    </source>
</evidence>
<evidence type="ECO:0000259" key="4">
    <source>
        <dbReference type="PROSITE" id="PS01124"/>
    </source>
</evidence>
<keyword evidence="1" id="KW-0805">Transcription regulation</keyword>
<keyword evidence="2" id="KW-0238">DNA-binding</keyword>
<evidence type="ECO:0000313" key="5">
    <source>
        <dbReference type="EMBL" id="MFD0949294.1"/>
    </source>
</evidence>
<dbReference type="SMART" id="SM00342">
    <property type="entry name" value="HTH_ARAC"/>
    <property type="match status" value="1"/>
</dbReference>
<evidence type="ECO:0000256" key="3">
    <source>
        <dbReference type="ARBA" id="ARBA00023163"/>
    </source>
</evidence>
<dbReference type="InterPro" id="IPR018060">
    <property type="entry name" value="HTH_AraC"/>
</dbReference>
<evidence type="ECO:0000256" key="2">
    <source>
        <dbReference type="ARBA" id="ARBA00023125"/>
    </source>
</evidence>
<dbReference type="RefSeq" id="WP_340675261.1">
    <property type="nucleotide sequence ID" value="NZ_JBHTIT010000001.1"/>
</dbReference>
<keyword evidence="6" id="KW-1185">Reference proteome</keyword>
<dbReference type="SUPFAM" id="SSF46689">
    <property type="entry name" value="Homeodomain-like"/>
    <property type="match status" value="1"/>
</dbReference>
<dbReference type="PANTHER" id="PTHR47894">
    <property type="entry name" value="HTH-TYPE TRANSCRIPTIONAL REGULATOR GADX"/>
    <property type="match status" value="1"/>
</dbReference>
<accession>A0ABW3HDH4</accession>
<dbReference type="InterPro" id="IPR009057">
    <property type="entry name" value="Homeodomain-like_sf"/>
</dbReference>
<dbReference type="PROSITE" id="PS01124">
    <property type="entry name" value="HTH_ARAC_FAMILY_2"/>
    <property type="match status" value="1"/>
</dbReference>
<protein>
    <submittedName>
        <fullName evidence="5">AraC family transcriptional regulator ligand-binding domain-containing protein</fullName>
    </submittedName>
</protein>
<dbReference type="Proteomes" id="UP001597044">
    <property type="component" value="Unassembled WGS sequence"/>
</dbReference>
<keyword evidence="3" id="KW-0804">Transcription</keyword>
<gene>
    <name evidence="5" type="ORF">ACFQ0F_02625</name>
</gene>
<dbReference type="Pfam" id="PF12833">
    <property type="entry name" value="HTH_18"/>
    <property type="match status" value="1"/>
</dbReference>
<feature type="domain" description="HTH araC/xylS-type" evidence="4">
    <location>
        <begin position="235"/>
        <end position="333"/>
    </location>
</feature>
<reference evidence="6" key="1">
    <citation type="journal article" date="2019" name="Int. J. Syst. Evol. Microbiol.">
        <title>The Global Catalogue of Microorganisms (GCM) 10K type strain sequencing project: providing services to taxonomists for standard genome sequencing and annotation.</title>
        <authorList>
            <consortium name="The Broad Institute Genomics Platform"/>
            <consortium name="The Broad Institute Genome Sequencing Center for Infectious Disease"/>
            <person name="Wu L."/>
            <person name="Ma J."/>
        </authorList>
    </citation>
    <scope>NUCLEOTIDE SEQUENCE [LARGE SCALE GENOMIC DNA]</scope>
    <source>
        <strain evidence="6">CCUG 63419</strain>
    </source>
</reference>
<dbReference type="Pfam" id="PF12625">
    <property type="entry name" value="Arabinose_bd"/>
    <property type="match status" value="1"/>
</dbReference>
<dbReference type="InterPro" id="IPR032687">
    <property type="entry name" value="AraC-type_N"/>
</dbReference>
<sequence>MINTEKTERVPGVFASLLYDYLQSRGEQPQAILGQLYRAVDSSDPRGIRVKLWSDMLALAVSHFNEPDLGLNVAETIRPHHLGTLGYLATACPTLAEVLKRLDRYQRLVYDVVSMTTHLAPGHVDLVWDTAIFDPGRLVNETGLAIVIQLGRTLTGRRDVATLITIPGPPPENIEPYLKWFGCEVQFGASEALIRVSREAMQIPLMAADANVVAVMERHAIQLLDNTPTIEPVIAQVRQAIARMLHDGEPDLTAVAVKLHSSTRSLQRLLNSADSSFRAELAMVRQCLAESYLRDRGLSIADIAMLLGYSEHSAFSRVYKGWTGISPADRRASITSN</sequence>
<dbReference type="EMBL" id="JBHTIT010000001">
    <property type="protein sequence ID" value="MFD0949294.1"/>
    <property type="molecule type" value="Genomic_DNA"/>
</dbReference>